<accession>A0ABM8HWU2</accession>
<proteinExistence type="predicted"/>
<evidence type="ECO:0000313" key="3">
    <source>
        <dbReference type="Proteomes" id="UP001319827"/>
    </source>
</evidence>
<evidence type="ECO:0000313" key="2">
    <source>
        <dbReference type="EMBL" id="BCR06805.1"/>
    </source>
</evidence>
<dbReference type="PANTHER" id="PTHR45947:SF3">
    <property type="entry name" value="SULFOQUINOVOSYL TRANSFERASE SQD2"/>
    <property type="match status" value="1"/>
</dbReference>
<dbReference type="Pfam" id="PF13692">
    <property type="entry name" value="Glyco_trans_1_4"/>
    <property type="match status" value="1"/>
</dbReference>
<dbReference type="EMBL" id="AP024355">
    <property type="protein sequence ID" value="BCR06805.1"/>
    <property type="molecule type" value="Genomic_DNA"/>
</dbReference>
<reference evidence="2 3" key="2">
    <citation type="journal article" date="2021" name="Int. J. Syst. Evol. Microbiol.">
        <title>Isolation and Polyphasic Characterization of Desulfuromonas versatilis sp. Nov., an Electrogenic Bacteria Capable of Versatile Metabolism Isolated from a Graphene Oxide-Reducing Enrichment Culture.</title>
        <authorList>
            <person name="Xie L."/>
            <person name="Yoshida N."/>
            <person name="Ishii S."/>
            <person name="Meng L."/>
        </authorList>
    </citation>
    <scope>NUCLEOTIDE SEQUENCE [LARGE SCALE GENOMIC DNA]</scope>
    <source>
        <strain evidence="2 3">NIT-T3</strain>
    </source>
</reference>
<keyword evidence="3" id="KW-1185">Reference proteome</keyword>
<dbReference type="SUPFAM" id="SSF53756">
    <property type="entry name" value="UDP-Glycosyltransferase/glycogen phosphorylase"/>
    <property type="match status" value="1"/>
</dbReference>
<dbReference type="Gene3D" id="3.40.50.2000">
    <property type="entry name" value="Glycogen Phosphorylase B"/>
    <property type="match status" value="2"/>
</dbReference>
<dbReference type="RefSeq" id="WP_221250185.1">
    <property type="nucleotide sequence ID" value="NZ_AP024355.1"/>
</dbReference>
<dbReference type="Proteomes" id="UP001319827">
    <property type="component" value="Chromosome"/>
</dbReference>
<gene>
    <name evidence="2" type="ORF">DESUT3_38740</name>
</gene>
<dbReference type="Pfam" id="PF13439">
    <property type="entry name" value="Glyco_transf_4"/>
    <property type="match status" value="1"/>
</dbReference>
<dbReference type="PANTHER" id="PTHR45947">
    <property type="entry name" value="SULFOQUINOVOSYL TRANSFERASE SQD2"/>
    <property type="match status" value="1"/>
</dbReference>
<dbReference type="InterPro" id="IPR028098">
    <property type="entry name" value="Glyco_trans_4-like_N"/>
</dbReference>
<dbReference type="CDD" id="cd03814">
    <property type="entry name" value="GT4-like"/>
    <property type="match status" value="1"/>
</dbReference>
<evidence type="ECO:0000259" key="1">
    <source>
        <dbReference type="Pfam" id="PF13439"/>
    </source>
</evidence>
<name>A0ABM8HWU2_9BACT</name>
<dbReference type="InterPro" id="IPR050194">
    <property type="entry name" value="Glycosyltransferase_grp1"/>
</dbReference>
<feature type="domain" description="Glycosyltransferase subfamily 4-like N-terminal" evidence="1">
    <location>
        <begin position="19"/>
        <end position="187"/>
    </location>
</feature>
<organism evidence="2 3">
    <name type="scientific">Desulfuromonas versatilis</name>
    <dbReference type="NCBI Taxonomy" id="2802975"/>
    <lineage>
        <taxon>Bacteria</taxon>
        <taxon>Pseudomonadati</taxon>
        <taxon>Thermodesulfobacteriota</taxon>
        <taxon>Desulfuromonadia</taxon>
        <taxon>Desulfuromonadales</taxon>
        <taxon>Desulfuromonadaceae</taxon>
        <taxon>Desulfuromonas</taxon>
    </lineage>
</organism>
<protein>
    <submittedName>
        <fullName evidence="2">Glycosyl transferase family 1</fullName>
    </submittedName>
</protein>
<keyword evidence="2" id="KW-0808">Transferase</keyword>
<dbReference type="GO" id="GO:0016740">
    <property type="term" value="F:transferase activity"/>
    <property type="evidence" value="ECO:0007669"/>
    <property type="project" value="UniProtKB-KW"/>
</dbReference>
<sequence length="385" mass="42647">MSEGALRVSIVSETWFPQVNGVSRTLDRLAGYLAERGDRVQLLIPRYREPGPVLPPAIEKREWGGIHLPFYREVQLPMVRPQSVREALEGFSPHLVHIATEGPLGWAALRAARQAGLPAVSSFHTNFPQYLKRYRAGSLEPVAWRYLRGFHNATRMTFCPTPSICRMLVEQGFEGVRLWSRGVDGERFNPRHRDEGVRRGMGFSPEETVITYVGRLAAEKNLEMLLDAWSGLRHQGHCRLLIIGDGPLRGDLQRRAGPRVCFAGYRYGEELARLYAASDLFVFPSLTDTFGNVLLEAMASGLPAVGFRAPGPVDLISDGENGRLVPEVSAAALAGVLDELLADPAALTRMGRQARAFAEAQSWVEILEGLRGAYRSVARPLGRPQ</sequence>
<reference evidence="2 3" key="1">
    <citation type="journal article" date="2016" name="C (Basel)">
        <title>Selective Growth of and Electricity Production by Marine Exoelectrogenic Bacteria in Self-Aggregated Hydrogel of Microbially Reduced Graphene Oxide.</title>
        <authorList>
            <person name="Yoshida N."/>
            <person name="Goto Y."/>
            <person name="Miyata Y."/>
        </authorList>
    </citation>
    <scope>NUCLEOTIDE SEQUENCE [LARGE SCALE GENOMIC DNA]</scope>
    <source>
        <strain evidence="2 3">NIT-T3</strain>
    </source>
</reference>